<feature type="transmembrane region" description="Helical" evidence="6">
    <location>
        <begin position="100"/>
        <end position="120"/>
    </location>
</feature>
<comment type="caution">
    <text evidence="7">The sequence shown here is derived from an EMBL/GenBank/DDBJ whole genome shotgun (WGS) entry which is preliminary data.</text>
</comment>
<reference evidence="8" key="1">
    <citation type="submission" date="2017-05" db="EMBL/GenBank/DDBJ databases">
        <authorList>
            <person name="Sharma S."/>
            <person name="Sidhu C."/>
            <person name="Pinnaka A.K."/>
        </authorList>
    </citation>
    <scope>NUCLEOTIDE SEQUENCE [LARGE SCALE GENOMIC DNA]</scope>
    <source>
        <strain evidence="8">AK93</strain>
    </source>
</reference>
<evidence type="ECO:0000313" key="7">
    <source>
        <dbReference type="EMBL" id="RFA36862.1"/>
    </source>
</evidence>
<evidence type="ECO:0000313" key="8">
    <source>
        <dbReference type="Proteomes" id="UP000256763"/>
    </source>
</evidence>
<comment type="subcellular location">
    <subcellularLocation>
        <location evidence="1">Cell membrane</location>
        <topology evidence="1">Multi-pass membrane protein</topology>
    </subcellularLocation>
</comment>
<dbReference type="PANTHER" id="PTHR30250">
    <property type="entry name" value="PST FAMILY PREDICTED COLANIC ACID TRANSPORTER"/>
    <property type="match status" value="1"/>
</dbReference>
<evidence type="ECO:0000256" key="1">
    <source>
        <dbReference type="ARBA" id="ARBA00004651"/>
    </source>
</evidence>
<evidence type="ECO:0008006" key="9">
    <source>
        <dbReference type="Google" id="ProtNLM"/>
    </source>
</evidence>
<feature type="transmembrane region" description="Helical" evidence="6">
    <location>
        <begin position="158"/>
        <end position="180"/>
    </location>
</feature>
<accession>A0A3E0WV49</accession>
<dbReference type="GO" id="GO:0005886">
    <property type="term" value="C:plasma membrane"/>
    <property type="evidence" value="ECO:0007669"/>
    <property type="project" value="UniProtKB-SubCell"/>
</dbReference>
<evidence type="ECO:0000256" key="4">
    <source>
        <dbReference type="ARBA" id="ARBA00022989"/>
    </source>
</evidence>
<evidence type="ECO:0000256" key="2">
    <source>
        <dbReference type="ARBA" id="ARBA00022475"/>
    </source>
</evidence>
<dbReference type="Pfam" id="PF13440">
    <property type="entry name" value="Polysacc_synt_3"/>
    <property type="match status" value="1"/>
</dbReference>
<name>A0A3E0WV49_9GAMM</name>
<evidence type="ECO:0000256" key="6">
    <source>
        <dbReference type="SAM" id="Phobius"/>
    </source>
</evidence>
<dbReference type="InterPro" id="IPR050833">
    <property type="entry name" value="Poly_Biosynth_Transport"/>
</dbReference>
<dbReference type="AlphaFoldDB" id="A0A3E0WV49"/>
<keyword evidence="4 6" id="KW-1133">Transmembrane helix</keyword>
<feature type="transmembrane region" description="Helical" evidence="6">
    <location>
        <begin position="126"/>
        <end position="146"/>
    </location>
</feature>
<keyword evidence="2" id="KW-1003">Cell membrane</keyword>
<evidence type="ECO:0000256" key="3">
    <source>
        <dbReference type="ARBA" id="ARBA00022692"/>
    </source>
</evidence>
<dbReference type="OrthoDB" id="7605542at2"/>
<proteinExistence type="predicted"/>
<protein>
    <recommendedName>
        <fullName evidence="9">Polysaccharide biosynthesis protein C-terminal domain-containing protein</fullName>
    </recommendedName>
</protein>
<dbReference type="Proteomes" id="UP000256763">
    <property type="component" value="Unassembled WGS sequence"/>
</dbReference>
<gene>
    <name evidence="7" type="ORF">CAL65_10105</name>
</gene>
<dbReference type="PANTHER" id="PTHR30250:SF11">
    <property type="entry name" value="O-ANTIGEN TRANSPORTER-RELATED"/>
    <property type="match status" value="1"/>
</dbReference>
<keyword evidence="3 6" id="KW-0812">Transmembrane</keyword>
<feature type="transmembrane region" description="Helical" evidence="6">
    <location>
        <begin position="246"/>
        <end position="270"/>
    </location>
</feature>
<keyword evidence="5 6" id="KW-0472">Membrane</keyword>
<feature type="transmembrane region" description="Helical" evidence="6">
    <location>
        <begin position="200"/>
        <end position="225"/>
    </location>
</feature>
<dbReference type="EMBL" id="NFZW01000008">
    <property type="protein sequence ID" value="RFA36862.1"/>
    <property type="molecule type" value="Genomic_DNA"/>
</dbReference>
<evidence type="ECO:0000256" key="5">
    <source>
        <dbReference type="ARBA" id="ARBA00023136"/>
    </source>
</evidence>
<keyword evidence="8" id="KW-1185">Reference proteome</keyword>
<sequence length="288" mass="32251">MRFDDVLHRAGEQFCRNHCHRAGPRGEQAAYAGDRAFLPVRAGADLRDSAIRCRSLCGRIFGVPEVAWAFQLLALIPIIDGMKHIDYVRFHRKLSFWRSVVVRELPQLFTLLACIPLGMWLGDYRVMLYVLILYGLSYTVLSHLVAKRPYQMAWDSTFIRKIFSFGAPLLLNGFLLFFILQGDRAIVGSVLGPEALGLFSAAYMLTFTSSALVTNVMQTVLLPVLSKAKGSVDAFWVRTVFVMQAASFVGLGFAIFFIVLGGVFSCWFSGSVMPPRRRCWPSSVLCMA</sequence>
<organism evidence="7 8">
    <name type="scientific">Alkalilimnicola ehrlichii</name>
    <dbReference type="NCBI Taxonomy" id="351052"/>
    <lineage>
        <taxon>Bacteria</taxon>
        <taxon>Pseudomonadati</taxon>
        <taxon>Pseudomonadota</taxon>
        <taxon>Gammaproteobacteria</taxon>
        <taxon>Chromatiales</taxon>
        <taxon>Ectothiorhodospiraceae</taxon>
        <taxon>Alkalilimnicola</taxon>
    </lineage>
</organism>